<feature type="region of interest" description="Disordered" evidence="1">
    <location>
        <begin position="309"/>
        <end position="354"/>
    </location>
</feature>
<evidence type="ECO:0000256" key="1">
    <source>
        <dbReference type="SAM" id="MobiDB-lite"/>
    </source>
</evidence>
<evidence type="ECO:0000313" key="2">
    <source>
        <dbReference type="EMBL" id="KAF9475229.1"/>
    </source>
</evidence>
<dbReference type="AlphaFoldDB" id="A0A9P5YVA0"/>
<name>A0A9P5YVA0_9AGAR</name>
<evidence type="ECO:0000313" key="3">
    <source>
        <dbReference type="Proteomes" id="UP000807469"/>
    </source>
</evidence>
<feature type="compositionally biased region" description="Low complexity" evidence="1">
    <location>
        <begin position="309"/>
        <end position="327"/>
    </location>
</feature>
<comment type="caution">
    <text evidence="2">The sequence shown here is derived from an EMBL/GenBank/DDBJ whole genome shotgun (WGS) entry which is preliminary data.</text>
</comment>
<reference evidence="2" key="1">
    <citation type="submission" date="2020-11" db="EMBL/GenBank/DDBJ databases">
        <authorList>
            <consortium name="DOE Joint Genome Institute"/>
            <person name="Ahrendt S."/>
            <person name="Riley R."/>
            <person name="Andreopoulos W."/>
            <person name="Labutti K."/>
            <person name="Pangilinan J."/>
            <person name="Ruiz-Duenas F.J."/>
            <person name="Barrasa J.M."/>
            <person name="Sanchez-Garcia M."/>
            <person name="Camarero S."/>
            <person name="Miyauchi S."/>
            <person name="Serrano A."/>
            <person name="Linde D."/>
            <person name="Babiker R."/>
            <person name="Drula E."/>
            <person name="Ayuso-Fernandez I."/>
            <person name="Pacheco R."/>
            <person name="Padilla G."/>
            <person name="Ferreira P."/>
            <person name="Barriuso J."/>
            <person name="Kellner H."/>
            <person name="Castanera R."/>
            <person name="Alfaro M."/>
            <person name="Ramirez L."/>
            <person name="Pisabarro A.G."/>
            <person name="Kuo A."/>
            <person name="Tritt A."/>
            <person name="Lipzen A."/>
            <person name="He G."/>
            <person name="Yan M."/>
            <person name="Ng V."/>
            <person name="Cullen D."/>
            <person name="Martin F."/>
            <person name="Rosso M.-N."/>
            <person name="Henrissat B."/>
            <person name="Hibbett D."/>
            <person name="Martinez A.T."/>
            <person name="Grigoriev I.V."/>
        </authorList>
    </citation>
    <scope>NUCLEOTIDE SEQUENCE</scope>
    <source>
        <strain evidence="2">CIRM-BRFM 674</strain>
    </source>
</reference>
<dbReference type="Proteomes" id="UP000807469">
    <property type="component" value="Unassembled WGS sequence"/>
</dbReference>
<protein>
    <submittedName>
        <fullName evidence="2">Uncharacterized protein</fullName>
    </submittedName>
</protein>
<dbReference type="EMBL" id="MU155341">
    <property type="protein sequence ID" value="KAF9475229.1"/>
    <property type="molecule type" value="Genomic_DNA"/>
</dbReference>
<gene>
    <name evidence="2" type="ORF">BDN70DRAFT_898318</name>
</gene>
<sequence>MDKAIKSMSHNNLSFLFQNINDQYYPDIFRTIVENLASTQFHSSSSNSIYTHAEMQGILFQVGNRIIEYLRKLQEFATLENNQPDLYKIGVEYGSTFQLAATYLNNKITVSSNASSSSPPSLLFFHIGVIIKSALYYLHSENMHLDTRESKFNQGLAILVDALAKYKTHIGNQHNDTISMWFEMEDKYLNSKDEFIHVQRFSDKWWASLFYDYALYSRIKINPEILQLVDSPYGNDDLPLPTIIFPLPLVSTTSFASGLPSNGTTAIMSFSSTTSPPQEIVPASEAVLPTPAVHCDPIDAGVPLQSIPSPNLSLSHSPLSSDSHPSPELNIVTSPHPTESHTATTSLTPGHPRINTLNPEELTPKLITPIPASTIDTPPGVQRASSNAIQDSSAVDDTILAPTAAPSDLNSDAPPVNLAISRVDDTNIVDEQALTTIASTSVLISSPISRSDALPENALLPRIGDSVIEMNKDAEDKDVHKD</sequence>
<feature type="compositionally biased region" description="Polar residues" evidence="1">
    <location>
        <begin position="331"/>
        <end position="348"/>
    </location>
</feature>
<organism evidence="2 3">
    <name type="scientific">Pholiota conissans</name>
    <dbReference type="NCBI Taxonomy" id="109636"/>
    <lineage>
        <taxon>Eukaryota</taxon>
        <taxon>Fungi</taxon>
        <taxon>Dikarya</taxon>
        <taxon>Basidiomycota</taxon>
        <taxon>Agaricomycotina</taxon>
        <taxon>Agaricomycetes</taxon>
        <taxon>Agaricomycetidae</taxon>
        <taxon>Agaricales</taxon>
        <taxon>Agaricineae</taxon>
        <taxon>Strophariaceae</taxon>
        <taxon>Pholiota</taxon>
    </lineage>
</organism>
<accession>A0A9P5YVA0</accession>
<proteinExistence type="predicted"/>
<keyword evidence="3" id="KW-1185">Reference proteome</keyword>